<evidence type="ECO:0000313" key="2">
    <source>
        <dbReference type="EMBL" id="GAA4854729.1"/>
    </source>
</evidence>
<evidence type="ECO:0000313" key="3">
    <source>
        <dbReference type="Proteomes" id="UP001501323"/>
    </source>
</evidence>
<organism evidence="2 3">
    <name type="scientific">Luteimonas vadosa</name>
    <dbReference type="NCBI Taxonomy" id="1165507"/>
    <lineage>
        <taxon>Bacteria</taxon>
        <taxon>Pseudomonadati</taxon>
        <taxon>Pseudomonadota</taxon>
        <taxon>Gammaproteobacteria</taxon>
        <taxon>Lysobacterales</taxon>
        <taxon>Lysobacteraceae</taxon>
        <taxon>Luteimonas</taxon>
    </lineage>
</organism>
<name>A0ABP9DP33_9GAMM</name>
<feature type="chain" id="PRO_5045985690" evidence="1">
    <location>
        <begin position="17"/>
        <end position="352"/>
    </location>
</feature>
<keyword evidence="3" id="KW-1185">Reference proteome</keyword>
<comment type="caution">
    <text evidence="2">The sequence shown here is derived from an EMBL/GenBank/DDBJ whole genome shotgun (WGS) entry which is preliminary data.</text>
</comment>
<dbReference type="Pfam" id="PF18950">
    <property type="entry name" value="DUF5694"/>
    <property type="match status" value="1"/>
</dbReference>
<proteinExistence type="predicted"/>
<dbReference type="InterPro" id="IPR043749">
    <property type="entry name" value="DUF5694"/>
</dbReference>
<protein>
    <submittedName>
        <fullName evidence="2">DUF5694 domain-containing protein</fullName>
    </submittedName>
</protein>
<dbReference type="Proteomes" id="UP001501323">
    <property type="component" value="Unassembled WGS sequence"/>
</dbReference>
<gene>
    <name evidence="2" type="ORF">GCM10023332_02880</name>
</gene>
<reference evidence="3" key="1">
    <citation type="journal article" date="2019" name="Int. J. Syst. Evol. Microbiol.">
        <title>The Global Catalogue of Microorganisms (GCM) 10K type strain sequencing project: providing services to taxonomists for standard genome sequencing and annotation.</title>
        <authorList>
            <consortium name="The Broad Institute Genomics Platform"/>
            <consortium name="The Broad Institute Genome Sequencing Center for Infectious Disease"/>
            <person name="Wu L."/>
            <person name="Ma J."/>
        </authorList>
    </citation>
    <scope>NUCLEOTIDE SEQUENCE [LARGE SCALE GENOMIC DNA]</scope>
    <source>
        <strain evidence="3">JCM 18392</strain>
    </source>
</reference>
<keyword evidence="1" id="KW-0732">Signal</keyword>
<feature type="signal peptide" evidence="1">
    <location>
        <begin position="1"/>
        <end position="16"/>
    </location>
</feature>
<sequence length="352" mass="38658">MLLVAMMLSLSFPAAAQYTPPLGANPQVGGPRTQMLTLASTHLSGHSGKWSPAWLEPLLRPLVAWRPQLVTIEQLSGSQCESMRGNPVVFGEIFETYCRDATPFQRALRMSQPQAGREAERLLASWPARPTPAQRRQLAMLFLAAGDFGSAMVQWLRLPAAERVAVDGLTEDALKFLTRSNGRMNESYDVAAVVAARVGLERVHAIDDHTSDGIFQDVDPGYGPWQQARFDRLRGSQALARLESAEAAVRDGQSLLAYYRAMNAAHALDAQAGLDFGGAFADGHPERFGRLYGAWWETRNLRMVANIREATALHPGARVLNIVGASHKPWFDQWARQMGDVEVVAADEILGD</sequence>
<accession>A0ABP9DP33</accession>
<dbReference type="EMBL" id="BAABJY010000001">
    <property type="protein sequence ID" value="GAA4854729.1"/>
    <property type="molecule type" value="Genomic_DNA"/>
</dbReference>
<dbReference type="RefSeq" id="WP_345294532.1">
    <property type="nucleotide sequence ID" value="NZ_BAABJY010000001.1"/>
</dbReference>
<evidence type="ECO:0000256" key="1">
    <source>
        <dbReference type="SAM" id="SignalP"/>
    </source>
</evidence>